<name>A0A7W5FLF2_9BACL</name>
<dbReference type="AlphaFoldDB" id="A0A7W5FLF2"/>
<sequence>MSKWDNRQEVSDVLLAFPADVTHLPQTWGEIPEELKKGSEYHKNWHQLARENWMMSLRQT</sequence>
<comment type="caution">
    <text evidence="1">The sequence shown here is derived from an EMBL/GenBank/DDBJ whole genome shotgun (WGS) entry which is preliminary data.</text>
</comment>
<dbReference type="RefSeq" id="WP_183597880.1">
    <property type="nucleotide sequence ID" value="NZ_JACHXK010000002.1"/>
</dbReference>
<evidence type="ECO:0000313" key="2">
    <source>
        <dbReference type="Proteomes" id="UP000570361"/>
    </source>
</evidence>
<reference evidence="1 2" key="1">
    <citation type="submission" date="2020-08" db="EMBL/GenBank/DDBJ databases">
        <title>Genomic Encyclopedia of Type Strains, Phase III (KMG-III): the genomes of soil and plant-associated and newly described type strains.</title>
        <authorList>
            <person name="Whitman W."/>
        </authorList>
    </citation>
    <scope>NUCLEOTIDE SEQUENCE [LARGE SCALE GENOMIC DNA]</scope>
    <source>
        <strain evidence="1 2">CECT 5862</strain>
    </source>
</reference>
<proteinExistence type="predicted"/>
<organism evidence="1 2">
    <name type="scientific">Paenibacillus phyllosphaerae</name>
    <dbReference type="NCBI Taxonomy" id="274593"/>
    <lineage>
        <taxon>Bacteria</taxon>
        <taxon>Bacillati</taxon>
        <taxon>Bacillota</taxon>
        <taxon>Bacilli</taxon>
        <taxon>Bacillales</taxon>
        <taxon>Paenibacillaceae</taxon>
        <taxon>Paenibacillus</taxon>
    </lineage>
</organism>
<dbReference type="Proteomes" id="UP000570361">
    <property type="component" value="Unassembled WGS sequence"/>
</dbReference>
<gene>
    <name evidence="1" type="ORF">FHS18_001158</name>
</gene>
<evidence type="ECO:0000313" key="1">
    <source>
        <dbReference type="EMBL" id="MBB3109106.1"/>
    </source>
</evidence>
<accession>A0A7W5FLF2</accession>
<dbReference type="EMBL" id="JACHXK010000002">
    <property type="protein sequence ID" value="MBB3109106.1"/>
    <property type="molecule type" value="Genomic_DNA"/>
</dbReference>
<protein>
    <submittedName>
        <fullName evidence="1">Uncharacterized protein</fullName>
    </submittedName>
</protein>
<keyword evidence="2" id="KW-1185">Reference proteome</keyword>